<evidence type="ECO:0000256" key="3">
    <source>
        <dbReference type="ARBA" id="ARBA00022729"/>
    </source>
</evidence>
<dbReference type="AlphaFoldDB" id="A0A3L8DV31"/>
<keyword evidence="9" id="KW-1133">Transmembrane helix</keyword>
<organism evidence="11 12">
    <name type="scientific">Ooceraea biroi</name>
    <name type="common">Clonal raider ant</name>
    <name type="synonym">Cerapachys biroi</name>
    <dbReference type="NCBI Taxonomy" id="2015173"/>
    <lineage>
        <taxon>Eukaryota</taxon>
        <taxon>Metazoa</taxon>
        <taxon>Ecdysozoa</taxon>
        <taxon>Arthropoda</taxon>
        <taxon>Hexapoda</taxon>
        <taxon>Insecta</taxon>
        <taxon>Pterygota</taxon>
        <taxon>Neoptera</taxon>
        <taxon>Endopterygota</taxon>
        <taxon>Hymenoptera</taxon>
        <taxon>Apocrita</taxon>
        <taxon>Aculeata</taxon>
        <taxon>Formicoidea</taxon>
        <taxon>Formicidae</taxon>
        <taxon>Dorylinae</taxon>
        <taxon>Ooceraea</taxon>
    </lineage>
</organism>
<name>A0A3L8DV31_OOCBI</name>
<dbReference type="EMBL" id="QOIP01000004">
    <property type="protein sequence ID" value="RLU24251.1"/>
    <property type="molecule type" value="Genomic_DNA"/>
</dbReference>
<evidence type="ECO:0000313" key="11">
    <source>
        <dbReference type="EMBL" id="RLU24251.1"/>
    </source>
</evidence>
<feature type="domain" description="EF-hand" evidence="10">
    <location>
        <begin position="855"/>
        <end position="889"/>
    </location>
</feature>
<feature type="domain" description="EF-hand" evidence="10">
    <location>
        <begin position="646"/>
        <end position="681"/>
    </location>
</feature>
<evidence type="ECO:0000256" key="4">
    <source>
        <dbReference type="ARBA" id="ARBA00022737"/>
    </source>
</evidence>
<dbReference type="SMART" id="SM00054">
    <property type="entry name" value="EFh"/>
    <property type="match status" value="6"/>
</dbReference>
<comment type="caution">
    <text evidence="11">The sequence shown here is derived from an EMBL/GenBank/DDBJ whole genome shotgun (WGS) entry which is preliminary data.</text>
</comment>
<dbReference type="InterPro" id="IPR050230">
    <property type="entry name" value="CALM/Myosin/TropC-like"/>
</dbReference>
<sequence length="889" mass="100352">MNATFCQFETNCKTIKCRCIPEQLDPGEVMRNFIENIFKDQCGSNVAINLILEKSTFPDNKLRNMWLKTDVTINELIFNNCFLTELSDTAFSSMIYKRTTKLHLLNNNISILKRATFRHLPNLQTLVIEGNLIRQVERNLLKDVASTLQGLQFEDSIENVQVLQNITGADYLPAVQVLSLRYNNIPIIDSNLFSGVPNIASLYLCGSRVKTIYTGAFKSISRSLKQLMLSENAIASLPKGLFDPIIRKNADFGLTIDNNPWHCNCSLKWMQEMIKYHPNVMKKNLTCTSPEENAGKSFVSANFCDNVTTQRHDTVTVRKTTEITSTPNIFSTTKPAMIHVNCIRHDRLLHSIHSRCIFSTIEMLLPFSDFTAEQVQNGSVLITLPDANNLSLIWFANNLRSNTANLESLIQCVSQVRGSYLLQDLQPRTSYTICLKDNFNFSPLNCLGLTTRSFPESNTWLNGINESVIITIFVASLILMCFTSAILMFVTVRRHPTMLRGSKRVVIVKHRNAIVLPKGLSSDTICSANGNVIPTISRNLKEDGYVTPLPVRYSTRKNSKSSRRSSEQSDGTSYISGIEPTLSQLNSWRLKGESFYVNWEAEPPPLPPYPRHKAQPLSTMKDLNEKERCISTDMVSTILGMLGHEVSPQELAEIIAEIDTEGNGELKFEEFCKLASRFLEEEVDTEAIQQELREAFRLYDKEGNGYITTDVFRDILHELDDALSPEELDMIIEEVDIDGSGTLDFEVLKKAFDAFDHEKKGSIGTNMVGTILTMLGHELSESTLQEIISEVDEDGSGELEFEEFCTLAARFLVEEDSEAMQQELREAFRLYDKEGNGYITTAVFRDILHELDDKLSPEELDLMIEEIDADGSGTLDFDEFMEVMTGGDD</sequence>
<keyword evidence="9" id="KW-0472">Membrane</keyword>
<dbReference type="Proteomes" id="UP000279307">
    <property type="component" value="Chromosome 4"/>
</dbReference>
<keyword evidence="1" id="KW-0433">Leucine-rich repeat</keyword>
<reference evidence="11 12" key="1">
    <citation type="journal article" date="2018" name="Genome Res.">
        <title>The genomic architecture and molecular evolution of ant odorant receptors.</title>
        <authorList>
            <person name="McKenzie S.K."/>
            <person name="Kronauer D.J.C."/>
        </authorList>
    </citation>
    <scope>NUCLEOTIDE SEQUENCE [LARGE SCALE GENOMIC DNA]</scope>
    <source>
        <strain evidence="11">Clonal line C1</strain>
    </source>
</reference>
<dbReference type="SUPFAM" id="SSF47473">
    <property type="entry name" value="EF-hand"/>
    <property type="match status" value="2"/>
</dbReference>
<dbReference type="InterPro" id="IPR001611">
    <property type="entry name" value="Leu-rich_rpt"/>
</dbReference>
<dbReference type="GO" id="GO:0071944">
    <property type="term" value="C:cell periphery"/>
    <property type="evidence" value="ECO:0007669"/>
    <property type="project" value="UniProtKB-ARBA"/>
</dbReference>
<dbReference type="SMART" id="SM00082">
    <property type="entry name" value="LRRCT"/>
    <property type="match status" value="1"/>
</dbReference>
<feature type="domain" description="EF-hand" evidence="10">
    <location>
        <begin position="687"/>
        <end position="722"/>
    </location>
</feature>
<evidence type="ECO:0000313" key="12">
    <source>
        <dbReference type="Proteomes" id="UP000279307"/>
    </source>
</evidence>
<dbReference type="PROSITE" id="PS50222">
    <property type="entry name" value="EF_HAND_2"/>
    <property type="match status" value="6"/>
</dbReference>
<dbReference type="CDD" id="cd00051">
    <property type="entry name" value="EFh"/>
    <property type="match status" value="1"/>
</dbReference>
<evidence type="ECO:0000256" key="7">
    <source>
        <dbReference type="ARBA" id="ARBA00038202"/>
    </source>
</evidence>
<dbReference type="InterPro" id="IPR011992">
    <property type="entry name" value="EF-hand-dom_pair"/>
</dbReference>
<dbReference type="SUPFAM" id="SSF52058">
    <property type="entry name" value="L domain-like"/>
    <property type="match status" value="1"/>
</dbReference>
<evidence type="ECO:0000256" key="2">
    <source>
        <dbReference type="ARBA" id="ARBA00022723"/>
    </source>
</evidence>
<comment type="similarity">
    <text evidence="7">Belongs to the troponin C family.</text>
</comment>
<dbReference type="InterPro" id="IPR032675">
    <property type="entry name" value="LRR_dom_sf"/>
</dbReference>
<dbReference type="PROSITE" id="PS00018">
    <property type="entry name" value="EF_HAND_1"/>
    <property type="match status" value="2"/>
</dbReference>
<keyword evidence="6" id="KW-0514">Muscle protein</keyword>
<evidence type="ECO:0000256" key="6">
    <source>
        <dbReference type="ARBA" id="ARBA00023179"/>
    </source>
</evidence>
<keyword evidence="9" id="KW-0812">Transmembrane</keyword>
<dbReference type="PANTHER" id="PTHR23048">
    <property type="entry name" value="MYOSIN LIGHT CHAIN 1, 3"/>
    <property type="match status" value="1"/>
</dbReference>
<dbReference type="SMART" id="SM00369">
    <property type="entry name" value="LRR_TYP"/>
    <property type="match status" value="3"/>
</dbReference>
<dbReference type="GO" id="GO:0016460">
    <property type="term" value="C:myosin II complex"/>
    <property type="evidence" value="ECO:0007669"/>
    <property type="project" value="TreeGrafter"/>
</dbReference>
<dbReference type="Pfam" id="PF13855">
    <property type="entry name" value="LRR_8"/>
    <property type="match status" value="1"/>
</dbReference>
<keyword evidence="3" id="KW-0732">Signal</keyword>
<dbReference type="Gene3D" id="3.80.10.10">
    <property type="entry name" value="Ribonuclease Inhibitor"/>
    <property type="match status" value="2"/>
</dbReference>
<keyword evidence="5" id="KW-0106">Calcium</keyword>
<evidence type="ECO:0000256" key="1">
    <source>
        <dbReference type="ARBA" id="ARBA00022614"/>
    </source>
</evidence>
<dbReference type="OrthoDB" id="26525at2759"/>
<dbReference type="GO" id="GO:0005509">
    <property type="term" value="F:calcium ion binding"/>
    <property type="evidence" value="ECO:0007669"/>
    <property type="project" value="InterPro"/>
</dbReference>
<evidence type="ECO:0000256" key="5">
    <source>
        <dbReference type="ARBA" id="ARBA00022837"/>
    </source>
</evidence>
<dbReference type="InterPro" id="IPR018247">
    <property type="entry name" value="EF_Hand_1_Ca_BS"/>
</dbReference>
<keyword evidence="4" id="KW-0677">Repeat</keyword>
<dbReference type="PANTHER" id="PTHR23048:SF0">
    <property type="entry name" value="CALMODULIN LIKE 3"/>
    <property type="match status" value="1"/>
</dbReference>
<dbReference type="FunFam" id="1.10.238.10:FF:000103">
    <property type="entry name" value="Troponin C Ib"/>
    <property type="match status" value="1"/>
</dbReference>
<feature type="domain" description="EF-hand" evidence="10">
    <location>
        <begin position="779"/>
        <end position="814"/>
    </location>
</feature>
<dbReference type="InterPro" id="IPR002048">
    <property type="entry name" value="EF_hand_dom"/>
</dbReference>
<dbReference type="FunFam" id="1.10.238.10:FF:000001">
    <property type="entry name" value="Calmodulin 1"/>
    <property type="match status" value="1"/>
</dbReference>
<proteinExistence type="inferred from homology"/>
<feature type="domain" description="EF-hand" evidence="10">
    <location>
        <begin position="723"/>
        <end position="758"/>
    </location>
</feature>
<dbReference type="InterPro" id="IPR003591">
    <property type="entry name" value="Leu-rich_rpt_typical-subtyp"/>
</dbReference>
<accession>A0A3L8DV31</accession>
<keyword evidence="2" id="KW-0479">Metal-binding</keyword>
<evidence type="ECO:0000256" key="8">
    <source>
        <dbReference type="SAM" id="MobiDB-lite"/>
    </source>
</evidence>
<protein>
    <recommendedName>
        <fullName evidence="10">EF-hand domain-containing protein</fullName>
    </recommendedName>
</protein>
<dbReference type="Gene3D" id="1.10.238.10">
    <property type="entry name" value="EF-hand"/>
    <property type="match status" value="4"/>
</dbReference>
<dbReference type="InterPro" id="IPR000483">
    <property type="entry name" value="Cys-rich_flank_reg_C"/>
</dbReference>
<feature type="domain" description="EF-hand" evidence="10">
    <location>
        <begin position="819"/>
        <end position="854"/>
    </location>
</feature>
<feature type="region of interest" description="Disordered" evidence="8">
    <location>
        <begin position="551"/>
        <end position="576"/>
    </location>
</feature>
<feature type="compositionally biased region" description="Basic residues" evidence="8">
    <location>
        <begin position="554"/>
        <end position="563"/>
    </location>
</feature>
<dbReference type="Pfam" id="PF13833">
    <property type="entry name" value="EF-hand_8"/>
    <property type="match status" value="2"/>
</dbReference>
<gene>
    <name evidence="11" type="ORF">DMN91_004462</name>
</gene>
<evidence type="ECO:0000259" key="10">
    <source>
        <dbReference type="PROSITE" id="PS50222"/>
    </source>
</evidence>
<evidence type="ECO:0000256" key="9">
    <source>
        <dbReference type="SAM" id="Phobius"/>
    </source>
</evidence>
<dbReference type="Pfam" id="PF13499">
    <property type="entry name" value="EF-hand_7"/>
    <property type="match status" value="2"/>
</dbReference>
<feature type="transmembrane region" description="Helical" evidence="9">
    <location>
        <begin position="468"/>
        <end position="490"/>
    </location>
</feature>